<dbReference type="InterPro" id="IPR036390">
    <property type="entry name" value="WH_DNA-bd_sf"/>
</dbReference>
<dbReference type="SUPFAM" id="SSF46785">
    <property type="entry name" value="Winged helix' DNA-binding domain"/>
    <property type="match status" value="1"/>
</dbReference>
<dbReference type="AlphaFoldDB" id="A0A7W9FB46"/>
<comment type="caution">
    <text evidence="5">The sequence shown here is derived from an EMBL/GenBank/DDBJ whole genome shotgun (WGS) entry which is preliminary data.</text>
</comment>
<reference evidence="5 6" key="1">
    <citation type="submission" date="2020-08" db="EMBL/GenBank/DDBJ databases">
        <title>Sequencing the genomes of 1000 actinobacteria strains.</title>
        <authorList>
            <person name="Klenk H.-P."/>
        </authorList>
    </citation>
    <scope>NUCLEOTIDE SEQUENCE [LARGE SCALE GENOMIC DNA]</scope>
    <source>
        <strain evidence="5 6">DSM 24823</strain>
    </source>
</reference>
<dbReference type="EMBL" id="JACHMU010000001">
    <property type="protein sequence ID" value="MBB5742780.1"/>
    <property type="molecule type" value="Genomic_DNA"/>
</dbReference>
<dbReference type="PROSITE" id="PS50949">
    <property type="entry name" value="HTH_GNTR"/>
    <property type="match status" value="1"/>
</dbReference>
<evidence type="ECO:0000313" key="5">
    <source>
        <dbReference type="EMBL" id="MBB5742780.1"/>
    </source>
</evidence>
<keyword evidence="3" id="KW-0804">Transcription</keyword>
<dbReference type="PANTHER" id="PTHR43537:SF5">
    <property type="entry name" value="UXU OPERON TRANSCRIPTIONAL REGULATOR"/>
    <property type="match status" value="1"/>
</dbReference>
<dbReference type="SMART" id="SM00345">
    <property type="entry name" value="HTH_GNTR"/>
    <property type="match status" value="1"/>
</dbReference>
<dbReference type="Proteomes" id="UP000517712">
    <property type="component" value="Unassembled WGS sequence"/>
</dbReference>
<dbReference type="RefSeq" id="WP_184282353.1">
    <property type="nucleotide sequence ID" value="NZ_BAAAPG010000001.1"/>
</dbReference>
<organism evidence="5 6">
    <name type="scientific">Microbacterium ginsengiterrae</name>
    <dbReference type="NCBI Taxonomy" id="546115"/>
    <lineage>
        <taxon>Bacteria</taxon>
        <taxon>Bacillati</taxon>
        <taxon>Actinomycetota</taxon>
        <taxon>Actinomycetes</taxon>
        <taxon>Micrococcales</taxon>
        <taxon>Microbacteriaceae</taxon>
        <taxon>Microbacterium</taxon>
    </lineage>
</organism>
<keyword evidence="1" id="KW-0805">Transcription regulation</keyword>
<dbReference type="PANTHER" id="PTHR43537">
    <property type="entry name" value="TRANSCRIPTIONAL REGULATOR, GNTR FAMILY"/>
    <property type="match status" value="1"/>
</dbReference>
<protein>
    <submittedName>
        <fullName evidence="5">DNA-binding GntR family transcriptional regulator</fullName>
    </submittedName>
</protein>
<dbReference type="Pfam" id="PF00392">
    <property type="entry name" value="GntR"/>
    <property type="match status" value="1"/>
</dbReference>
<feature type="domain" description="HTH gntR-type" evidence="4">
    <location>
        <begin position="20"/>
        <end position="87"/>
    </location>
</feature>
<evidence type="ECO:0000256" key="3">
    <source>
        <dbReference type="ARBA" id="ARBA00023163"/>
    </source>
</evidence>
<dbReference type="Gene3D" id="1.20.120.530">
    <property type="entry name" value="GntR ligand-binding domain-like"/>
    <property type="match status" value="1"/>
</dbReference>
<dbReference type="GO" id="GO:0003700">
    <property type="term" value="F:DNA-binding transcription factor activity"/>
    <property type="evidence" value="ECO:0007669"/>
    <property type="project" value="InterPro"/>
</dbReference>
<sequence length="253" mass="26985">MAAHTPRSVSPISMVRVARPSTVDLITAELRKAIFTGALPVGSPIGEVEMSSQLGVSRSPLRESTQRLVQEGLLTASPGRGMRVSVIGPEHVADVYDARLAVEAQAARLIIKAGAAPILEILERAYADLVAASEQEDAVAIGDADIAFHRLLVDSAGSRRLSHYMATLAIETRIASFSDPNGYTVRRSISETYRQLLDALAAGDTASAFAALERQFAEAVARLTGQDADVDTVERPVTEAIPTMTPIEFTDES</sequence>
<dbReference type="Gene3D" id="1.10.10.10">
    <property type="entry name" value="Winged helix-like DNA-binding domain superfamily/Winged helix DNA-binding domain"/>
    <property type="match status" value="1"/>
</dbReference>
<dbReference type="Pfam" id="PF07729">
    <property type="entry name" value="FCD"/>
    <property type="match status" value="1"/>
</dbReference>
<dbReference type="CDD" id="cd07377">
    <property type="entry name" value="WHTH_GntR"/>
    <property type="match status" value="1"/>
</dbReference>
<dbReference type="SUPFAM" id="SSF48008">
    <property type="entry name" value="GntR ligand-binding domain-like"/>
    <property type="match status" value="1"/>
</dbReference>
<evidence type="ECO:0000259" key="4">
    <source>
        <dbReference type="PROSITE" id="PS50949"/>
    </source>
</evidence>
<dbReference type="InterPro" id="IPR008920">
    <property type="entry name" value="TF_FadR/GntR_C"/>
</dbReference>
<name>A0A7W9FB46_9MICO</name>
<gene>
    <name evidence="5" type="ORF">HD600_001277</name>
</gene>
<dbReference type="InterPro" id="IPR036388">
    <property type="entry name" value="WH-like_DNA-bd_sf"/>
</dbReference>
<evidence type="ECO:0000256" key="2">
    <source>
        <dbReference type="ARBA" id="ARBA00023125"/>
    </source>
</evidence>
<dbReference type="InterPro" id="IPR000524">
    <property type="entry name" value="Tscrpt_reg_HTH_GntR"/>
</dbReference>
<keyword evidence="2 5" id="KW-0238">DNA-binding</keyword>
<dbReference type="SMART" id="SM00895">
    <property type="entry name" value="FCD"/>
    <property type="match status" value="1"/>
</dbReference>
<dbReference type="GO" id="GO:0003677">
    <property type="term" value="F:DNA binding"/>
    <property type="evidence" value="ECO:0007669"/>
    <property type="project" value="UniProtKB-KW"/>
</dbReference>
<proteinExistence type="predicted"/>
<dbReference type="InterPro" id="IPR011711">
    <property type="entry name" value="GntR_C"/>
</dbReference>
<accession>A0A7W9FB46</accession>
<evidence type="ECO:0000256" key="1">
    <source>
        <dbReference type="ARBA" id="ARBA00023015"/>
    </source>
</evidence>
<keyword evidence="6" id="KW-1185">Reference proteome</keyword>
<evidence type="ECO:0000313" key="6">
    <source>
        <dbReference type="Proteomes" id="UP000517712"/>
    </source>
</evidence>